<evidence type="ECO:0000313" key="2">
    <source>
        <dbReference type="EMBL" id="CDW72191.1"/>
    </source>
</evidence>
<dbReference type="AlphaFoldDB" id="A0A077ZUR4"/>
<sequence>MKKNNGGFSSSSQLTDRATVISRRSQKYLKKLQSNASAASLSTNISGVAAVFHKQKQAKIKLRNNLSTGKLFAQNRSRSFVLQNLGFNVQNGKHYQAQTSEQKQTKEQQVKPFDTSSSGSAFGSGSDQDYDCNYKNPEVIKQQSFIYVQDGSKQIQKSQEETDRSISVQKNSVSNEKPALVVYASVESSKIQTENAPYQTKKAKHYSQRQLSFNHMSIDSKCSRSGAPLTSRADKSYVQNDKYFATSQQRGVRQPISKLSSYASNNNLLANSQKQNLKKVKLINSNSFAGSLETKVSFDGTIESHQDKFQSSKLNEVINDRLKLQTNFDINQRSISPISMNTISPMTYRDTFKPALSFVEHQTNNANSNNIIDVSQADDRFSNDSQVTAMRTNALKKTKNSFQMMRTRANQFKMNQMQPHPDQSFGQEPDDLQEHDSMIIDYNQFACRCLCEPQLVPLKREVRISKIALVKEGREERMNHPVGHRKPQSNDFQREESTTQCNIF</sequence>
<evidence type="ECO:0000313" key="3">
    <source>
        <dbReference type="Proteomes" id="UP000039865"/>
    </source>
</evidence>
<name>A0A077ZUR4_STYLE</name>
<feature type="region of interest" description="Disordered" evidence="1">
    <location>
        <begin position="478"/>
        <end position="498"/>
    </location>
</feature>
<feature type="region of interest" description="Disordered" evidence="1">
    <location>
        <begin position="95"/>
        <end position="128"/>
    </location>
</feature>
<reference evidence="2 3" key="1">
    <citation type="submission" date="2014-06" db="EMBL/GenBank/DDBJ databases">
        <authorList>
            <person name="Swart Estienne"/>
        </authorList>
    </citation>
    <scope>NUCLEOTIDE SEQUENCE [LARGE SCALE GENOMIC DNA]</scope>
    <source>
        <strain evidence="2 3">130c</strain>
    </source>
</reference>
<dbReference type="Proteomes" id="UP000039865">
    <property type="component" value="Unassembled WGS sequence"/>
</dbReference>
<accession>A0A077ZUR4</accession>
<keyword evidence="3" id="KW-1185">Reference proteome</keyword>
<feature type="compositionally biased region" description="Low complexity" evidence="1">
    <location>
        <begin position="116"/>
        <end position="126"/>
    </location>
</feature>
<dbReference type="EMBL" id="CCKQ01001088">
    <property type="protein sequence ID" value="CDW72191.1"/>
    <property type="molecule type" value="Genomic_DNA"/>
</dbReference>
<gene>
    <name evidence="2" type="primary">Contig16308.g17370</name>
    <name evidence="2" type="ORF">STYLEM_1148</name>
</gene>
<organism evidence="2 3">
    <name type="scientific">Stylonychia lemnae</name>
    <name type="common">Ciliate</name>
    <dbReference type="NCBI Taxonomy" id="5949"/>
    <lineage>
        <taxon>Eukaryota</taxon>
        <taxon>Sar</taxon>
        <taxon>Alveolata</taxon>
        <taxon>Ciliophora</taxon>
        <taxon>Intramacronucleata</taxon>
        <taxon>Spirotrichea</taxon>
        <taxon>Stichotrichia</taxon>
        <taxon>Sporadotrichida</taxon>
        <taxon>Oxytrichidae</taxon>
        <taxon>Stylonychinae</taxon>
        <taxon>Stylonychia</taxon>
    </lineage>
</organism>
<evidence type="ECO:0000256" key="1">
    <source>
        <dbReference type="SAM" id="MobiDB-lite"/>
    </source>
</evidence>
<dbReference type="InParanoid" id="A0A077ZUR4"/>
<protein>
    <submittedName>
        <fullName evidence="2">Uncharacterized protein</fullName>
    </submittedName>
</protein>
<proteinExistence type="predicted"/>